<evidence type="ECO:0000256" key="1">
    <source>
        <dbReference type="SAM" id="MobiDB-lite"/>
    </source>
</evidence>
<name>A0A223EC50_9BACI</name>
<dbReference type="AlphaFoldDB" id="A0A223EC50"/>
<feature type="region of interest" description="Disordered" evidence="1">
    <location>
        <begin position="44"/>
        <end position="64"/>
    </location>
</feature>
<sequence length="85" mass="9478">MDAREELKSWGGGGSSDEVSITKLANAKLISILRYHEFYETVKKDGSQHRKRAKNPIEHPLPSIDQGKRLVDCTTDLSSYEIACG</sequence>
<evidence type="ECO:0000313" key="3">
    <source>
        <dbReference type="Proteomes" id="UP000214618"/>
    </source>
</evidence>
<dbReference type="Proteomes" id="UP000214618">
    <property type="component" value="Chromosome"/>
</dbReference>
<dbReference type="EMBL" id="CP017704">
    <property type="protein sequence ID" value="ASS92834.1"/>
    <property type="molecule type" value="Genomic_DNA"/>
</dbReference>
<accession>A0A223EC50</accession>
<proteinExistence type="predicted"/>
<gene>
    <name evidence="2" type="ORF">BS1321_01885</name>
</gene>
<organism evidence="2 3">
    <name type="scientific">Peribacillus simplex NBRC 15720 = DSM 1321</name>
    <dbReference type="NCBI Taxonomy" id="1349754"/>
    <lineage>
        <taxon>Bacteria</taxon>
        <taxon>Bacillati</taxon>
        <taxon>Bacillota</taxon>
        <taxon>Bacilli</taxon>
        <taxon>Bacillales</taxon>
        <taxon>Bacillaceae</taxon>
        <taxon>Peribacillus</taxon>
    </lineage>
</organism>
<reference evidence="2 3" key="1">
    <citation type="submission" date="2016-10" db="EMBL/GenBank/DDBJ databases">
        <title>The whole genome sequencing and assembly of Bacillus simplex DSM 1321 strain.</title>
        <authorList>
            <person name="Park M.-K."/>
            <person name="Lee Y.-J."/>
            <person name="Yi H."/>
            <person name="Bahn Y.-S."/>
            <person name="Kim J.F."/>
            <person name="Lee D.-W."/>
        </authorList>
    </citation>
    <scope>NUCLEOTIDE SEQUENCE [LARGE SCALE GENOMIC DNA]</scope>
    <source>
        <strain evidence="2 3">DSM 1321</strain>
    </source>
</reference>
<evidence type="ECO:0000313" key="2">
    <source>
        <dbReference type="EMBL" id="ASS92834.1"/>
    </source>
</evidence>
<protein>
    <submittedName>
        <fullName evidence="2">Uncharacterized protein</fullName>
    </submittedName>
</protein>